<dbReference type="InterPro" id="IPR036286">
    <property type="entry name" value="LexA/Signal_pep-like_sf"/>
</dbReference>
<protein>
    <submittedName>
        <fullName evidence="3">Translesion error-prone DNA polymerase V autoproteolytic subunit</fullName>
        <ecNumber evidence="3">2.7.7.7</ecNumber>
    </submittedName>
</protein>
<keyword evidence="3" id="KW-0808">Transferase</keyword>
<feature type="compositionally biased region" description="Basic residues" evidence="1">
    <location>
        <begin position="9"/>
        <end position="24"/>
    </location>
</feature>
<accession>A0A4Y7XBJ2</accession>
<dbReference type="Gene3D" id="2.10.109.10">
    <property type="entry name" value="Umud Fragment, subunit A"/>
    <property type="match status" value="1"/>
</dbReference>
<dbReference type="PANTHER" id="PTHR33516:SF2">
    <property type="entry name" value="LEXA REPRESSOR-RELATED"/>
    <property type="match status" value="1"/>
</dbReference>
<dbReference type="AlphaFoldDB" id="A0A4Y7XBJ2"/>
<proteinExistence type="predicted"/>
<dbReference type="Pfam" id="PF00717">
    <property type="entry name" value="Peptidase_S24"/>
    <property type="match status" value="1"/>
</dbReference>
<dbReference type="Proteomes" id="UP000297834">
    <property type="component" value="Unassembled WGS sequence"/>
</dbReference>
<dbReference type="PANTHER" id="PTHR33516">
    <property type="entry name" value="LEXA REPRESSOR"/>
    <property type="match status" value="1"/>
</dbReference>
<sequence>MTEPTGKITGKHGGPRPNSGRKHKYAEETTVIRVPVSKKDYVQQLLARTASNEIPFDNRKSDLSPTLDLQRVEIRSDVKIPFMDELIVAGFPSPASDHIQDVVDLNDLLIRNKDATFMGRIGSESMLDAGFDIGDIVIIDRSITPVHKDIVIAMIDNDFTMKQLMLCRYDGSDCDNKEYIGKPFPAGQERYQQPIWFKAANPAYKNIYPLPGQTIEIIAVVTHNIKKVCRR</sequence>
<dbReference type="InterPro" id="IPR039418">
    <property type="entry name" value="LexA-like"/>
</dbReference>
<feature type="region of interest" description="Disordered" evidence="1">
    <location>
        <begin position="1"/>
        <end position="28"/>
    </location>
</feature>
<dbReference type="CDD" id="cd06529">
    <property type="entry name" value="S24_LexA-like"/>
    <property type="match status" value="1"/>
</dbReference>
<organism evidence="3 4">
    <name type="scientific">Alkanindiges illinoisensis</name>
    <dbReference type="NCBI Taxonomy" id="197183"/>
    <lineage>
        <taxon>Bacteria</taxon>
        <taxon>Pseudomonadati</taxon>
        <taxon>Pseudomonadota</taxon>
        <taxon>Gammaproteobacteria</taxon>
        <taxon>Moraxellales</taxon>
        <taxon>Moraxellaceae</taxon>
        <taxon>Alkanindiges</taxon>
    </lineage>
</organism>
<evidence type="ECO:0000259" key="2">
    <source>
        <dbReference type="Pfam" id="PF00717"/>
    </source>
</evidence>
<gene>
    <name evidence="3" type="primary">umuD</name>
    <name evidence="3" type="ORF">E2B99_08705</name>
</gene>
<feature type="domain" description="Peptidase S24/S26A/S26B/S26C" evidence="2">
    <location>
        <begin position="81"/>
        <end position="165"/>
    </location>
</feature>
<evidence type="ECO:0000313" key="4">
    <source>
        <dbReference type="Proteomes" id="UP000297834"/>
    </source>
</evidence>
<reference evidence="3 4" key="1">
    <citation type="submission" date="2019-03" db="EMBL/GenBank/DDBJ databases">
        <title>Alkanindiges illinoisensis: a potential pathogenic isolated from ascites of a gastric cancer patient with abdominal metastasis.</title>
        <authorList>
            <person name="Hu X."/>
            <person name="Yang B."/>
            <person name="Yan X."/>
            <person name="Lin L."/>
            <person name="Zhao H."/>
            <person name="Zhou F."/>
            <person name="Su B."/>
            <person name="Chen J."/>
            <person name="Rui Y."/>
            <person name="Wang Q."/>
            <person name="Zheng L."/>
        </authorList>
    </citation>
    <scope>NUCLEOTIDE SEQUENCE [LARGE SCALE GENOMIC DNA]</scope>
    <source>
        <strain evidence="3 4">NFYY 23406</strain>
    </source>
</reference>
<evidence type="ECO:0000313" key="3">
    <source>
        <dbReference type="EMBL" id="TEU26107.1"/>
    </source>
</evidence>
<dbReference type="EC" id="2.7.7.7" evidence="3"/>
<comment type="caution">
    <text evidence="3">The sequence shown here is derived from an EMBL/GenBank/DDBJ whole genome shotgun (WGS) entry which is preliminary data.</text>
</comment>
<dbReference type="EMBL" id="SNTY01000032">
    <property type="protein sequence ID" value="TEU26107.1"/>
    <property type="molecule type" value="Genomic_DNA"/>
</dbReference>
<dbReference type="SUPFAM" id="SSF51306">
    <property type="entry name" value="LexA/Signal peptidase"/>
    <property type="match status" value="1"/>
</dbReference>
<keyword evidence="3" id="KW-0548">Nucleotidyltransferase</keyword>
<dbReference type="GO" id="GO:0003887">
    <property type="term" value="F:DNA-directed DNA polymerase activity"/>
    <property type="evidence" value="ECO:0007669"/>
    <property type="project" value="UniProtKB-EC"/>
</dbReference>
<dbReference type="InterPro" id="IPR050077">
    <property type="entry name" value="LexA_repressor"/>
</dbReference>
<dbReference type="NCBIfam" id="NF007621">
    <property type="entry name" value="PRK10276.1"/>
    <property type="match status" value="1"/>
</dbReference>
<evidence type="ECO:0000256" key="1">
    <source>
        <dbReference type="SAM" id="MobiDB-lite"/>
    </source>
</evidence>
<dbReference type="OrthoDB" id="9787787at2"/>
<dbReference type="InterPro" id="IPR015927">
    <property type="entry name" value="Peptidase_S24_S26A/B/C"/>
</dbReference>
<keyword evidence="4" id="KW-1185">Reference proteome</keyword>
<name>A0A4Y7XBJ2_9GAMM</name>